<keyword evidence="2" id="KW-0812">Transmembrane</keyword>
<dbReference type="STRING" id="1798371.A2W14_03315"/>
<feature type="compositionally biased region" description="Polar residues" evidence="1">
    <location>
        <begin position="232"/>
        <end position="243"/>
    </location>
</feature>
<gene>
    <name evidence="3" type="ORF">A2W14_03315</name>
</gene>
<proteinExistence type="predicted"/>
<dbReference type="Proteomes" id="UP000176665">
    <property type="component" value="Unassembled WGS sequence"/>
</dbReference>
<reference evidence="3 4" key="1">
    <citation type="journal article" date="2016" name="Nat. Commun.">
        <title>Thousands of microbial genomes shed light on interconnected biogeochemical processes in an aquifer system.</title>
        <authorList>
            <person name="Anantharaman K."/>
            <person name="Brown C.T."/>
            <person name="Hug L.A."/>
            <person name="Sharon I."/>
            <person name="Castelle C.J."/>
            <person name="Probst A.J."/>
            <person name="Thomas B.C."/>
            <person name="Singh A."/>
            <person name="Wilkins M.J."/>
            <person name="Karaoz U."/>
            <person name="Brodie E.L."/>
            <person name="Williams K.H."/>
            <person name="Hubbard S.S."/>
            <person name="Banfield J.F."/>
        </authorList>
    </citation>
    <scope>NUCLEOTIDE SEQUENCE [LARGE SCALE GENOMIC DNA]</scope>
</reference>
<dbReference type="EMBL" id="MFJA01000022">
    <property type="protein sequence ID" value="OGG03580.1"/>
    <property type="molecule type" value="Genomic_DNA"/>
</dbReference>
<feature type="transmembrane region" description="Helical" evidence="2">
    <location>
        <begin position="199"/>
        <end position="218"/>
    </location>
</feature>
<keyword evidence="2" id="KW-1133">Transmembrane helix</keyword>
<comment type="caution">
    <text evidence="3">The sequence shown here is derived from an EMBL/GenBank/DDBJ whole genome shotgun (WGS) entry which is preliminary data.</text>
</comment>
<evidence type="ECO:0000313" key="4">
    <source>
        <dbReference type="Proteomes" id="UP000176665"/>
    </source>
</evidence>
<name>A0A1F5YTP7_9BACT</name>
<protein>
    <submittedName>
        <fullName evidence="3">Uncharacterized protein</fullName>
    </submittedName>
</protein>
<evidence type="ECO:0000256" key="1">
    <source>
        <dbReference type="SAM" id="MobiDB-lite"/>
    </source>
</evidence>
<feature type="region of interest" description="Disordered" evidence="1">
    <location>
        <begin position="223"/>
        <end position="243"/>
    </location>
</feature>
<sequence>MKSNEKKMGIVLLDMDGLDYFDLSQKKVFPFNFSLKLISDLEIINRNELETQMFLFINYYKIQPVPLIILLTADVCFELPITESNETNFENIVNNFLVSIPFEETAHKIYKQPKGYLLVAANKDLIDIFKYIFTKMGFTMEAVVPSSIVGINVKTIDAAAAEFIMAKFNQLKDQSLISAEVRVREKKVEEKNIGGVKRVFLLISLFLILLSFLLYLLYLQSSSSKKTPPQSNRKLSYHSANIT</sequence>
<accession>A0A1F5YTP7</accession>
<evidence type="ECO:0000313" key="3">
    <source>
        <dbReference type="EMBL" id="OGG03580.1"/>
    </source>
</evidence>
<keyword evidence="2" id="KW-0472">Membrane</keyword>
<organism evidence="3 4">
    <name type="scientific">Candidatus Gottesmanbacteria bacterium RBG_16_37_8</name>
    <dbReference type="NCBI Taxonomy" id="1798371"/>
    <lineage>
        <taxon>Bacteria</taxon>
        <taxon>Candidatus Gottesmaniibacteriota</taxon>
    </lineage>
</organism>
<evidence type="ECO:0000256" key="2">
    <source>
        <dbReference type="SAM" id="Phobius"/>
    </source>
</evidence>
<dbReference type="AlphaFoldDB" id="A0A1F5YTP7"/>